<dbReference type="GO" id="GO:0005739">
    <property type="term" value="C:mitochondrion"/>
    <property type="evidence" value="ECO:0007669"/>
    <property type="project" value="TreeGrafter"/>
</dbReference>
<organism evidence="6 7">
    <name type="scientific">Dioszegia hungarica</name>
    <dbReference type="NCBI Taxonomy" id="4972"/>
    <lineage>
        <taxon>Eukaryota</taxon>
        <taxon>Fungi</taxon>
        <taxon>Dikarya</taxon>
        <taxon>Basidiomycota</taxon>
        <taxon>Agaricomycotina</taxon>
        <taxon>Tremellomycetes</taxon>
        <taxon>Tremellales</taxon>
        <taxon>Bulleribasidiaceae</taxon>
        <taxon>Dioszegia</taxon>
    </lineage>
</organism>
<evidence type="ECO:0000256" key="1">
    <source>
        <dbReference type="ARBA" id="ARBA00009921"/>
    </source>
</evidence>
<dbReference type="GO" id="GO:0000175">
    <property type="term" value="F:3'-5'-RNA exonuclease activity"/>
    <property type="evidence" value="ECO:0007669"/>
    <property type="project" value="InterPro"/>
</dbReference>
<dbReference type="NCBIfam" id="NF003765">
    <property type="entry name" value="PRK05359.1"/>
    <property type="match status" value="1"/>
</dbReference>
<reference evidence="6" key="1">
    <citation type="journal article" date="2022" name="G3 (Bethesda)">
        <title>High quality genome of the basidiomycete yeast Dioszegia hungarica PDD-24b-2 isolated from cloud water.</title>
        <authorList>
            <person name="Jarrige D."/>
            <person name="Haridas S."/>
            <person name="Bleykasten-Grosshans C."/>
            <person name="Joly M."/>
            <person name="Nadalig T."/>
            <person name="Sancelme M."/>
            <person name="Vuilleumier S."/>
            <person name="Grigoriev I.V."/>
            <person name="Amato P."/>
            <person name="Bringel F."/>
        </authorList>
    </citation>
    <scope>NUCLEOTIDE SEQUENCE</scope>
    <source>
        <strain evidence="6">PDD-24b-2</strain>
    </source>
</reference>
<dbReference type="Gene3D" id="3.30.420.10">
    <property type="entry name" value="Ribonuclease H-like superfamily/Ribonuclease H"/>
    <property type="match status" value="1"/>
</dbReference>
<dbReference type="RefSeq" id="XP_052949195.1">
    <property type="nucleotide sequence ID" value="XM_053089066.1"/>
</dbReference>
<comment type="similarity">
    <text evidence="1">Belongs to the oligoribonuclease family.</text>
</comment>
<sequence length="231" mass="26116">MAPAEKAERGPLSYDDGPLVWVDCEMTGLDPSDRIIEIAVIITDGRLNEVDEGIEFVIQTPKDVLDTMNEWCVKQHGLTGLTQACIDSPHSHEDVHQKVAAYIRKWIPERGAGLLAGSSVHADKAFLLREMPDITSHLSYRILDVSSIKEICRRWYPSVTQKEKGSGRDFLLDTEANVSRALDDIRGSMRELKFYRDNLFIPLEPVSERRKDDHKKSDGVAERLAEKMKAL</sequence>
<evidence type="ECO:0000256" key="2">
    <source>
        <dbReference type="ARBA" id="ARBA00022722"/>
    </source>
</evidence>
<dbReference type="FunFam" id="3.30.420.10:FF:000003">
    <property type="entry name" value="Oligoribonuclease"/>
    <property type="match status" value="1"/>
</dbReference>
<keyword evidence="4" id="KW-0269">Exonuclease</keyword>
<dbReference type="InterPro" id="IPR012337">
    <property type="entry name" value="RNaseH-like_sf"/>
</dbReference>
<keyword evidence="3" id="KW-0378">Hydrolase</keyword>
<dbReference type="AlphaFoldDB" id="A0AA38LY48"/>
<protein>
    <submittedName>
        <fullName evidence="6">Ribonuclease H-like domain-containing protein</fullName>
    </submittedName>
</protein>
<evidence type="ECO:0000256" key="3">
    <source>
        <dbReference type="ARBA" id="ARBA00022801"/>
    </source>
</evidence>
<gene>
    <name evidence="6" type="ORF">MKK02DRAFT_35046</name>
</gene>
<accession>A0AA38LY48</accession>
<dbReference type="Proteomes" id="UP001164286">
    <property type="component" value="Unassembled WGS sequence"/>
</dbReference>
<feature type="domain" description="Exonuclease" evidence="5">
    <location>
        <begin position="18"/>
        <end position="201"/>
    </location>
</feature>
<dbReference type="InterPro" id="IPR013520">
    <property type="entry name" value="Ribonucl_H"/>
</dbReference>
<dbReference type="Pfam" id="PF00929">
    <property type="entry name" value="RNase_T"/>
    <property type="match status" value="1"/>
</dbReference>
<dbReference type="EMBL" id="JAKWFO010000001">
    <property type="protein sequence ID" value="KAI9639418.1"/>
    <property type="molecule type" value="Genomic_DNA"/>
</dbReference>
<dbReference type="SUPFAM" id="SSF53098">
    <property type="entry name" value="Ribonuclease H-like"/>
    <property type="match status" value="1"/>
</dbReference>
<dbReference type="GeneID" id="77728271"/>
<dbReference type="PANTHER" id="PTHR11046">
    <property type="entry name" value="OLIGORIBONUCLEASE, MITOCHONDRIAL"/>
    <property type="match status" value="1"/>
</dbReference>
<evidence type="ECO:0000313" key="7">
    <source>
        <dbReference type="Proteomes" id="UP001164286"/>
    </source>
</evidence>
<keyword evidence="7" id="KW-1185">Reference proteome</keyword>
<evidence type="ECO:0000256" key="4">
    <source>
        <dbReference type="ARBA" id="ARBA00022839"/>
    </source>
</evidence>
<evidence type="ECO:0000259" key="5">
    <source>
        <dbReference type="SMART" id="SM00479"/>
    </source>
</evidence>
<dbReference type="CDD" id="cd06135">
    <property type="entry name" value="Orn"/>
    <property type="match status" value="1"/>
</dbReference>
<dbReference type="SMART" id="SM00479">
    <property type="entry name" value="EXOIII"/>
    <property type="match status" value="1"/>
</dbReference>
<dbReference type="InterPro" id="IPR022894">
    <property type="entry name" value="Oligoribonuclease"/>
</dbReference>
<evidence type="ECO:0000313" key="6">
    <source>
        <dbReference type="EMBL" id="KAI9639418.1"/>
    </source>
</evidence>
<dbReference type="GO" id="GO:0003676">
    <property type="term" value="F:nucleic acid binding"/>
    <property type="evidence" value="ECO:0007669"/>
    <property type="project" value="InterPro"/>
</dbReference>
<dbReference type="PANTHER" id="PTHR11046:SF0">
    <property type="entry name" value="OLIGORIBONUCLEASE, MITOCHONDRIAL"/>
    <property type="match status" value="1"/>
</dbReference>
<name>A0AA38LY48_9TREE</name>
<comment type="caution">
    <text evidence="6">The sequence shown here is derived from an EMBL/GenBank/DDBJ whole genome shotgun (WGS) entry which is preliminary data.</text>
</comment>
<dbReference type="InterPro" id="IPR036397">
    <property type="entry name" value="RNaseH_sf"/>
</dbReference>
<keyword evidence="2" id="KW-0540">Nuclease</keyword>
<proteinExistence type="inferred from homology"/>